<evidence type="ECO:0000256" key="5">
    <source>
        <dbReference type="ARBA" id="ARBA00022519"/>
    </source>
</evidence>
<dbReference type="InterPro" id="IPR004089">
    <property type="entry name" value="MCPsignal_dom"/>
</dbReference>
<keyword evidence="6 14" id="KW-0812">Transmembrane</keyword>
<protein>
    <submittedName>
        <fullName evidence="17">Methyl-accepting chemotaxis sensory transducer</fullName>
    </submittedName>
</protein>
<feature type="coiled-coil region" evidence="12">
    <location>
        <begin position="468"/>
        <end position="495"/>
    </location>
</feature>
<accession>F3KPU2</accession>
<comment type="similarity">
    <text evidence="10">Belongs to the methyl-accepting chemotaxis (MCP) protein family.</text>
</comment>
<dbReference type="InterPro" id="IPR051310">
    <property type="entry name" value="MCP_chemotaxis"/>
</dbReference>
<dbReference type="InterPro" id="IPR003122">
    <property type="entry name" value="Tar_rcpt_lig-bd"/>
</dbReference>
<evidence type="ECO:0000256" key="4">
    <source>
        <dbReference type="ARBA" id="ARBA00022500"/>
    </source>
</evidence>
<dbReference type="PANTHER" id="PTHR43531">
    <property type="entry name" value="PROTEIN ICFG"/>
    <property type="match status" value="1"/>
</dbReference>
<evidence type="ECO:0000256" key="10">
    <source>
        <dbReference type="ARBA" id="ARBA00029447"/>
    </source>
</evidence>
<dbReference type="SMART" id="SM00283">
    <property type="entry name" value="MA"/>
    <property type="match status" value="1"/>
</dbReference>
<sequence length="558" mass="59724">MSNFKISTRLLILLAVLSALLALIGALGLYGLNRTSDGLRTVYEDRTVPVFQLARIDALMQRNRTLVLMTVMSRDADSVRTNSESIESNIATITKSWQQYMATMLTEEESQVAKRFAEVRGRYVAEGLRPSIAAMRAGDFTQLESLVKDKVLPLYEQANQQSQQLINIQLDVAKEEYEAAVARYRTISTTAVLVIVLGIAFAWLFGITLIRSIARALNQAVTLSEAVAQGDLTREVHVRGRDEVARVLQSLDVMQRNLANLVVRVRDGSERVSMASAEIAQGNQNLSSRTESQASALEETAASMEELSSTVTQNADNSRQANQLAQKASSVAVQGGEVVTQVVETMKGISEASKKISDIISVIDGIAFQTNILALNAAVEAARAGEQGRGFAVVASEVRNLAGRSAEAAKEIKALISDSVNRVDAGAALVDQAGSTMQEVVTSIRRVTDLMGDISAAGTEQSQGMAQIGEAVQQMDQVTQQNAALVEQMAAAANSLKSQAQELVDSAAIFKTGSQDWAPGAPGSGGSLTHETVAQGVSSQRLGLHPRAPTRSLTASMR</sequence>
<dbReference type="CDD" id="cd06225">
    <property type="entry name" value="HAMP"/>
    <property type="match status" value="1"/>
</dbReference>
<comment type="caution">
    <text evidence="17">The sequence shown here is derived from an EMBL/GenBank/DDBJ whole genome shotgun (WGS) entry which is preliminary data.</text>
</comment>
<keyword evidence="9 11" id="KW-0807">Transducer</keyword>
<dbReference type="Proteomes" id="UP000016368">
    <property type="component" value="Unassembled WGS sequence"/>
</dbReference>
<evidence type="ECO:0000256" key="12">
    <source>
        <dbReference type="SAM" id="Coils"/>
    </source>
</evidence>
<keyword evidence="8 14" id="KW-0472">Membrane</keyword>
<keyword evidence="12" id="KW-0175">Coiled coil</keyword>
<dbReference type="EMBL" id="AEGR01000029">
    <property type="protein sequence ID" value="EGI78110.1"/>
    <property type="molecule type" value="Genomic_DNA"/>
</dbReference>
<evidence type="ECO:0000256" key="3">
    <source>
        <dbReference type="ARBA" id="ARBA00022481"/>
    </source>
</evidence>
<dbReference type="FunFam" id="1.10.287.950:FF:000001">
    <property type="entry name" value="Methyl-accepting chemotaxis sensory transducer"/>
    <property type="match status" value="1"/>
</dbReference>
<dbReference type="SUPFAM" id="SSF58104">
    <property type="entry name" value="Methyl-accepting chemotaxis protein (MCP) signaling domain"/>
    <property type="match status" value="1"/>
</dbReference>
<dbReference type="InterPro" id="IPR003660">
    <property type="entry name" value="HAMP_dom"/>
</dbReference>
<dbReference type="Pfam" id="PF00672">
    <property type="entry name" value="HAMP"/>
    <property type="match status" value="1"/>
</dbReference>
<dbReference type="STRING" id="887062.HGR_02273"/>
<evidence type="ECO:0000256" key="7">
    <source>
        <dbReference type="ARBA" id="ARBA00022989"/>
    </source>
</evidence>
<evidence type="ECO:0000256" key="11">
    <source>
        <dbReference type="PROSITE-ProRule" id="PRU00284"/>
    </source>
</evidence>
<evidence type="ECO:0000256" key="6">
    <source>
        <dbReference type="ARBA" id="ARBA00022692"/>
    </source>
</evidence>
<dbReference type="InterPro" id="IPR004090">
    <property type="entry name" value="Chemotax_Me-accpt_rcpt"/>
</dbReference>
<evidence type="ECO:0000256" key="14">
    <source>
        <dbReference type="SAM" id="Phobius"/>
    </source>
</evidence>
<dbReference type="OrthoDB" id="9806477at2"/>
<dbReference type="eggNOG" id="COG0840">
    <property type="taxonomic scope" value="Bacteria"/>
</dbReference>
<keyword evidence="5" id="KW-0997">Cell inner membrane</keyword>
<dbReference type="PROSITE" id="PS50885">
    <property type="entry name" value="HAMP"/>
    <property type="match status" value="1"/>
</dbReference>
<name>F3KPU2_9BURK</name>
<comment type="subcellular location">
    <subcellularLocation>
        <location evidence="1">Cell inner membrane</location>
        <topology evidence="1">Multi-pass membrane protein</topology>
    </subcellularLocation>
</comment>
<dbReference type="GO" id="GO:0007165">
    <property type="term" value="P:signal transduction"/>
    <property type="evidence" value="ECO:0007669"/>
    <property type="project" value="UniProtKB-KW"/>
</dbReference>
<evidence type="ECO:0000256" key="13">
    <source>
        <dbReference type="SAM" id="MobiDB-lite"/>
    </source>
</evidence>
<dbReference type="PROSITE" id="PS50111">
    <property type="entry name" value="CHEMOTAXIS_TRANSDUC_2"/>
    <property type="match status" value="1"/>
</dbReference>
<feature type="transmembrane region" description="Helical" evidence="14">
    <location>
        <begin position="191"/>
        <end position="210"/>
    </location>
</feature>
<feature type="region of interest" description="Disordered" evidence="13">
    <location>
        <begin position="536"/>
        <end position="558"/>
    </location>
</feature>
<gene>
    <name evidence="17" type="ORF">HGR_02273</name>
</gene>
<dbReference type="GO" id="GO:0005886">
    <property type="term" value="C:plasma membrane"/>
    <property type="evidence" value="ECO:0007669"/>
    <property type="project" value="UniProtKB-SubCell"/>
</dbReference>
<evidence type="ECO:0000256" key="2">
    <source>
        <dbReference type="ARBA" id="ARBA00022475"/>
    </source>
</evidence>
<evidence type="ECO:0000256" key="1">
    <source>
        <dbReference type="ARBA" id="ARBA00004429"/>
    </source>
</evidence>
<dbReference type="SMART" id="SM00304">
    <property type="entry name" value="HAMP"/>
    <property type="match status" value="1"/>
</dbReference>
<organism evidence="17 18">
    <name type="scientific">Hylemonella gracilis ATCC 19624</name>
    <dbReference type="NCBI Taxonomy" id="887062"/>
    <lineage>
        <taxon>Bacteria</taxon>
        <taxon>Pseudomonadati</taxon>
        <taxon>Pseudomonadota</taxon>
        <taxon>Betaproteobacteria</taxon>
        <taxon>Burkholderiales</taxon>
        <taxon>Comamonadaceae</taxon>
        <taxon>Hylemonella</taxon>
    </lineage>
</organism>
<dbReference type="GO" id="GO:0004888">
    <property type="term" value="F:transmembrane signaling receptor activity"/>
    <property type="evidence" value="ECO:0007669"/>
    <property type="project" value="InterPro"/>
</dbReference>
<evidence type="ECO:0000256" key="9">
    <source>
        <dbReference type="ARBA" id="ARBA00023224"/>
    </source>
</evidence>
<dbReference type="CDD" id="cd11386">
    <property type="entry name" value="MCP_signal"/>
    <property type="match status" value="1"/>
</dbReference>
<feature type="domain" description="Methyl-accepting transducer" evidence="15">
    <location>
        <begin position="268"/>
        <end position="497"/>
    </location>
</feature>
<feature type="domain" description="HAMP" evidence="16">
    <location>
        <begin position="211"/>
        <end position="263"/>
    </location>
</feature>
<dbReference type="PRINTS" id="PR00260">
    <property type="entry name" value="CHEMTRNSDUCR"/>
</dbReference>
<dbReference type="PANTHER" id="PTHR43531:SF14">
    <property type="entry name" value="METHYL-ACCEPTING CHEMOTAXIS PROTEIN I-RELATED"/>
    <property type="match status" value="1"/>
</dbReference>
<evidence type="ECO:0000313" key="17">
    <source>
        <dbReference type="EMBL" id="EGI78110.1"/>
    </source>
</evidence>
<dbReference type="Gene3D" id="1.10.287.950">
    <property type="entry name" value="Methyl-accepting chemotaxis protein"/>
    <property type="match status" value="1"/>
</dbReference>
<keyword evidence="4" id="KW-0145">Chemotaxis</keyword>
<keyword evidence="2" id="KW-1003">Cell membrane</keyword>
<reference evidence="17 18" key="1">
    <citation type="journal article" date="2011" name="EMBO J.">
        <title>Structural diversity of bacterial flagellar motors.</title>
        <authorList>
            <person name="Chen S."/>
            <person name="Beeby M."/>
            <person name="Murphy G.E."/>
            <person name="Leadbetter J.R."/>
            <person name="Hendrixson D.R."/>
            <person name="Briegel A."/>
            <person name="Li Z."/>
            <person name="Shi J."/>
            <person name="Tocheva E.I."/>
            <person name="Muller A."/>
            <person name="Dobro M.J."/>
            <person name="Jensen G.J."/>
        </authorList>
    </citation>
    <scope>NUCLEOTIDE SEQUENCE [LARGE SCALE GENOMIC DNA]</scope>
    <source>
        <strain evidence="17 18">ATCC 19624</strain>
    </source>
</reference>
<evidence type="ECO:0000259" key="16">
    <source>
        <dbReference type="PROSITE" id="PS50885"/>
    </source>
</evidence>
<evidence type="ECO:0000313" key="18">
    <source>
        <dbReference type="Proteomes" id="UP000016368"/>
    </source>
</evidence>
<proteinExistence type="inferred from homology"/>
<dbReference type="RefSeq" id="WP_006296428.1">
    <property type="nucleotide sequence ID" value="NZ_AEGR01000029.1"/>
</dbReference>
<keyword evidence="7 14" id="KW-1133">Transmembrane helix</keyword>
<dbReference type="AlphaFoldDB" id="F3KPU2"/>
<keyword evidence="18" id="KW-1185">Reference proteome</keyword>
<evidence type="ECO:0000256" key="8">
    <source>
        <dbReference type="ARBA" id="ARBA00023136"/>
    </source>
</evidence>
<dbReference type="Pfam" id="PF00015">
    <property type="entry name" value="MCPsignal"/>
    <property type="match status" value="1"/>
</dbReference>
<dbReference type="GO" id="GO:0006935">
    <property type="term" value="P:chemotaxis"/>
    <property type="evidence" value="ECO:0007669"/>
    <property type="project" value="UniProtKB-KW"/>
</dbReference>
<evidence type="ECO:0000259" key="15">
    <source>
        <dbReference type="PROSITE" id="PS50111"/>
    </source>
</evidence>
<dbReference type="Pfam" id="PF02203">
    <property type="entry name" value="TarH"/>
    <property type="match status" value="1"/>
</dbReference>
<keyword evidence="3" id="KW-0488">Methylation</keyword>